<dbReference type="AlphaFoldDB" id="A0A4R1NA42"/>
<dbReference type="GO" id="GO:0005737">
    <property type="term" value="C:cytoplasm"/>
    <property type="evidence" value="ECO:0007669"/>
    <property type="project" value="TreeGrafter"/>
</dbReference>
<feature type="active site" evidence="5">
    <location>
        <position position="264"/>
    </location>
</feature>
<dbReference type="EMBL" id="SJOI01000001">
    <property type="protein sequence ID" value="TCL02411.1"/>
    <property type="molecule type" value="Genomic_DNA"/>
</dbReference>
<organism evidence="6 7">
    <name type="scientific">Sodalis ligni</name>
    <dbReference type="NCBI Taxonomy" id="2697027"/>
    <lineage>
        <taxon>Bacteria</taxon>
        <taxon>Pseudomonadati</taxon>
        <taxon>Pseudomonadota</taxon>
        <taxon>Gammaproteobacteria</taxon>
        <taxon>Enterobacterales</taxon>
        <taxon>Bruguierivoracaceae</taxon>
        <taxon>Sodalis</taxon>
    </lineage>
</organism>
<dbReference type="Proteomes" id="UP000294555">
    <property type="component" value="Unassembled WGS sequence"/>
</dbReference>
<evidence type="ECO:0000256" key="3">
    <source>
        <dbReference type="ARBA" id="ARBA00023235"/>
    </source>
</evidence>
<evidence type="ECO:0000256" key="4">
    <source>
        <dbReference type="PIRNR" id="PIRNR016020"/>
    </source>
</evidence>
<dbReference type="SUPFAM" id="SSF74650">
    <property type="entry name" value="Galactose mutarotase-like"/>
    <property type="match status" value="1"/>
</dbReference>
<comment type="similarity">
    <text evidence="2 4">Belongs to the glucose-6-phosphate 1-epimerase family.</text>
</comment>
<gene>
    <name evidence="6" type="ORF">EZJ58_0425</name>
</gene>
<dbReference type="RefSeq" id="WP_132921362.1">
    <property type="nucleotide sequence ID" value="NZ_SJOI01000001.1"/>
</dbReference>
<dbReference type="InterPro" id="IPR025532">
    <property type="entry name" value="G6P_1-epimerase"/>
</dbReference>
<dbReference type="InterPro" id="IPR008183">
    <property type="entry name" value="Aldose_1/G6P_1-epimerase"/>
</dbReference>
<feature type="active site" evidence="5">
    <location>
        <position position="161"/>
    </location>
</feature>
<dbReference type="GO" id="GO:0030246">
    <property type="term" value="F:carbohydrate binding"/>
    <property type="evidence" value="ECO:0007669"/>
    <property type="project" value="UniProtKB-UniRule"/>
</dbReference>
<comment type="caution">
    <text evidence="6">The sequence shown here is derived from an EMBL/GenBank/DDBJ whole genome shotgun (WGS) entry which is preliminary data.</text>
</comment>
<dbReference type="CDD" id="cd09020">
    <property type="entry name" value="D-hex-6-P-epi_like"/>
    <property type="match status" value="1"/>
</dbReference>
<evidence type="ECO:0000256" key="1">
    <source>
        <dbReference type="ARBA" id="ARBA00001096"/>
    </source>
</evidence>
<keyword evidence="7" id="KW-1185">Reference proteome</keyword>
<evidence type="ECO:0000256" key="2">
    <source>
        <dbReference type="ARBA" id="ARBA00005866"/>
    </source>
</evidence>
<protein>
    <recommendedName>
        <fullName evidence="4">Putative glucose-6-phosphate 1-epimerase</fullName>
        <ecNumber evidence="4">5.1.3.15</ecNumber>
    </recommendedName>
</protein>
<dbReference type="OrthoDB" id="9790727at2"/>
<dbReference type="GO" id="GO:0047938">
    <property type="term" value="F:glucose-6-phosphate 1-epimerase activity"/>
    <property type="evidence" value="ECO:0007669"/>
    <property type="project" value="UniProtKB-UniRule"/>
</dbReference>
<dbReference type="InterPro" id="IPR011013">
    <property type="entry name" value="Gal_mutarotase_sf_dom"/>
</dbReference>
<dbReference type="Gene3D" id="2.70.98.10">
    <property type="match status" value="1"/>
</dbReference>
<evidence type="ECO:0000313" key="6">
    <source>
        <dbReference type="EMBL" id="TCL02411.1"/>
    </source>
</evidence>
<dbReference type="GO" id="GO:0005975">
    <property type="term" value="P:carbohydrate metabolic process"/>
    <property type="evidence" value="ECO:0007669"/>
    <property type="project" value="InterPro"/>
</dbReference>
<reference evidence="6 7" key="1">
    <citation type="submission" date="2019-02" db="EMBL/GenBank/DDBJ databases">
        <title>Investigation of anaerobic lignin degradation for improved lignocellulosic biofuels.</title>
        <authorList>
            <person name="Deangelis K."/>
        </authorList>
    </citation>
    <scope>NUCLEOTIDE SEQUENCE [LARGE SCALE GENOMIC DNA]</scope>
    <source>
        <strain evidence="6 7">159R</strain>
    </source>
</reference>
<comment type="catalytic activity">
    <reaction evidence="1">
        <text>alpha-D-glucose 6-phosphate = beta-D-glucose 6-phosphate</text>
        <dbReference type="Rhea" id="RHEA:16249"/>
        <dbReference type="ChEBI" id="CHEBI:58225"/>
        <dbReference type="ChEBI" id="CHEBI:58247"/>
        <dbReference type="EC" id="5.1.3.15"/>
    </reaction>
</comment>
<dbReference type="PIRSF" id="PIRSF016020">
    <property type="entry name" value="PHexose_mutarotase"/>
    <property type="match status" value="1"/>
</dbReference>
<keyword evidence="3 4" id="KW-0413">Isomerase</keyword>
<dbReference type="InterPro" id="IPR014718">
    <property type="entry name" value="GH-type_carb-bd"/>
</dbReference>
<accession>A0A4R1NA42</accession>
<proteinExistence type="inferred from homology"/>
<sequence length="291" mass="31906">MYDTLFALPVKEQLSSSVSLRQLDQLPVIVIDHPLVRAAVTLQGAHLIAWQPAGEEAVLWLSEASAFKDGVAIRGGIPICWPWFGKVASPNHGFARILPWQLSEHHEDEGQVTLTLTLHDSTATEQYWPKPFTLTAKYVLGKTCGVELEAQGDFQNTTALHSYFNIGDITQVKISGLGDSYIDKVKDGITAQQKGELGFSGEEVDRVYTHPESVSQIHDPLLKRIIEIHHHNHSDVVAWNPGAALAKQIGDITDEGYKTYVCVETARVNDPLAATASAPARLSTVISLRKA</sequence>
<dbReference type="PANTHER" id="PTHR11122">
    <property type="entry name" value="APOSPORY-ASSOCIATED PROTEIN C-RELATED"/>
    <property type="match status" value="1"/>
</dbReference>
<name>A0A4R1NA42_9GAMM</name>
<dbReference type="PANTHER" id="PTHR11122:SF13">
    <property type="entry name" value="GLUCOSE-6-PHOSPHATE 1-EPIMERASE"/>
    <property type="match status" value="1"/>
</dbReference>
<dbReference type="EC" id="5.1.3.15" evidence="4"/>
<dbReference type="Pfam" id="PF01263">
    <property type="entry name" value="Aldose_epim"/>
    <property type="match status" value="1"/>
</dbReference>
<evidence type="ECO:0000256" key="5">
    <source>
        <dbReference type="PIRSR" id="PIRSR016020-1"/>
    </source>
</evidence>
<evidence type="ECO:0000313" key="7">
    <source>
        <dbReference type="Proteomes" id="UP000294555"/>
    </source>
</evidence>